<dbReference type="GO" id="GO:0009103">
    <property type="term" value="P:lipopolysaccharide biosynthetic process"/>
    <property type="evidence" value="ECO:0007669"/>
    <property type="project" value="TreeGrafter"/>
</dbReference>
<dbReference type="Pfam" id="PF13439">
    <property type="entry name" value="Glyco_transf_4"/>
    <property type="match status" value="1"/>
</dbReference>
<proteinExistence type="predicted"/>
<dbReference type="GO" id="GO:0016757">
    <property type="term" value="F:glycosyltransferase activity"/>
    <property type="evidence" value="ECO:0007669"/>
    <property type="project" value="InterPro"/>
</dbReference>
<keyword evidence="5" id="KW-1185">Reference proteome</keyword>
<evidence type="ECO:0000313" key="5">
    <source>
        <dbReference type="Proteomes" id="UP000257144"/>
    </source>
</evidence>
<reference evidence="4 5" key="1">
    <citation type="submission" date="2018-07" db="EMBL/GenBank/DDBJ databases">
        <title>Bacillus sp. YLB-04 draft genome sequence.</title>
        <authorList>
            <person name="Yu L."/>
            <person name="Tang X."/>
        </authorList>
    </citation>
    <scope>NUCLEOTIDE SEQUENCE [LARGE SCALE GENOMIC DNA]</scope>
    <source>
        <strain evidence="4 5">YLB-04</strain>
    </source>
</reference>
<comment type="caution">
    <text evidence="4">The sequence shown here is derived from an EMBL/GenBank/DDBJ whole genome shotgun (WGS) entry which is preliminary data.</text>
</comment>
<evidence type="ECO:0000313" key="4">
    <source>
        <dbReference type="EMBL" id="RDU37556.1"/>
    </source>
</evidence>
<dbReference type="SUPFAM" id="SSF53756">
    <property type="entry name" value="UDP-Glycosyltransferase/glycogen phosphorylase"/>
    <property type="match status" value="1"/>
</dbReference>
<dbReference type="Gene3D" id="3.40.50.2000">
    <property type="entry name" value="Glycogen Phosphorylase B"/>
    <property type="match status" value="2"/>
</dbReference>
<dbReference type="OrthoDB" id="9797829at2"/>
<dbReference type="InterPro" id="IPR001296">
    <property type="entry name" value="Glyco_trans_1"/>
</dbReference>
<dbReference type="PANTHER" id="PTHR46401">
    <property type="entry name" value="GLYCOSYLTRANSFERASE WBBK-RELATED"/>
    <property type="match status" value="1"/>
</dbReference>
<protein>
    <submittedName>
        <fullName evidence="4">Glycosyltransferase family 1 protein</fullName>
    </submittedName>
</protein>
<dbReference type="RefSeq" id="WP_115451228.1">
    <property type="nucleotide sequence ID" value="NZ_QNQT01000002.1"/>
</dbReference>
<name>A0A3D8GU34_9BACI</name>
<feature type="domain" description="Glycosyltransferase subfamily 4-like N-terminal" evidence="3">
    <location>
        <begin position="107"/>
        <end position="180"/>
    </location>
</feature>
<evidence type="ECO:0000259" key="2">
    <source>
        <dbReference type="Pfam" id="PF00534"/>
    </source>
</evidence>
<evidence type="ECO:0000259" key="3">
    <source>
        <dbReference type="Pfam" id="PF13439"/>
    </source>
</evidence>
<accession>A0A3D8GU34</accession>
<gene>
    <name evidence="4" type="ORF">DRW41_06860</name>
</gene>
<dbReference type="CDD" id="cd03809">
    <property type="entry name" value="GT4_MtfB-like"/>
    <property type="match status" value="1"/>
</dbReference>
<keyword evidence="1 4" id="KW-0808">Transferase</keyword>
<dbReference type="EMBL" id="QNQT01000002">
    <property type="protein sequence ID" value="RDU37556.1"/>
    <property type="molecule type" value="Genomic_DNA"/>
</dbReference>
<evidence type="ECO:0000256" key="1">
    <source>
        <dbReference type="ARBA" id="ARBA00022679"/>
    </source>
</evidence>
<sequence length="372" mass="43029">MFIKKYYPKKKVIYINGRFLTQTITGVQRYALEIVKIIDRFISKGIIDKEKYEFILLIQRRNQHSLELNNIQIQKIGNLKGQLWEQLELPFFSSGYLLVNLCNTAPVLKTNQVLTIHDAAASANKENFSLFFRIWYQLLHRILPFRTKRILTVSNFSKNELLKYYPIQKDKMNVVYLGIEHMNDVQLDNKILCQYDLLSTKYILAVSSINPNKNFNGIIEALKYIKSEEVQIVIVGHRDNPIYKEADIPPSTKIKFVGYVTDEELKALYKNASCFVFPSFYEGFGLPPLEAMSSGCPVIASNRASLPEVLGDSALFCDPENPRDIAEKIEILLNNHNIRAVYQQRGLEKSRQYSWERCGKELIEVITEVIDL</sequence>
<dbReference type="AlphaFoldDB" id="A0A3D8GU34"/>
<dbReference type="InterPro" id="IPR028098">
    <property type="entry name" value="Glyco_trans_4-like_N"/>
</dbReference>
<dbReference type="Proteomes" id="UP000257144">
    <property type="component" value="Unassembled WGS sequence"/>
</dbReference>
<feature type="domain" description="Glycosyl transferase family 1" evidence="2">
    <location>
        <begin position="200"/>
        <end position="346"/>
    </location>
</feature>
<dbReference type="PANTHER" id="PTHR46401:SF2">
    <property type="entry name" value="GLYCOSYLTRANSFERASE WBBK-RELATED"/>
    <property type="match status" value="1"/>
</dbReference>
<organism evidence="4 5">
    <name type="scientific">Neobacillus piezotolerans</name>
    <dbReference type="NCBI Taxonomy" id="2259171"/>
    <lineage>
        <taxon>Bacteria</taxon>
        <taxon>Bacillati</taxon>
        <taxon>Bacillota</taxon>
        <taxon>Bacilli</taxon>
        <taxon>Bacillales</taxon>
        <taxon>Bacillaceae</taxon>
        <taxon>Neobacillus</taxon>
    </lineage>
</organism>
<dbReference type="Pfam" id="PF00534">
    <property type="entry name" value="Glycos_transf_1"/>
    <property type="match status" value="1"/>
</dbReference>